<feature type="domain" description="Ubiquitin-activating enzyme SCCH" evidence="18">
    <location>
        <begin position="368"/>
        <end position="408"/>
    </location>
</feature>
<comment type="subcellular location">
    <subcellularLocation>
        <location evidence="1">Nucleus</location>
    </subcellularLocation>
</comment>
<feature type="binding site" evidence="14">
    <location>
        <position position="188"/>
    </location>
    <ligand>
        <name>Zn(2+)</name>
        <dbReference type="ChEBI" id="CHEBI:29105"/>
    </ligand>
</feature>
<feature type="binding site" evidence="14">
    <location>
        <position position="473"/>
    </location>
    <ligand>
        <name>Zn(2+)</name>
        <dbReference type="ChEBI" id="CHEBI:29105"/>
    </ligand>
</feature>
<evidence type="ECO:0000259" key="18">
    <source>
        <dbReference type="Pfam" id="PF10585"/>
    </source>
</evidence>
<dbReference type="GO" id="GO:0005524">
    <property type="term" value="F:ATP binding"/>
    <property type="evidence" value="ECO:0007669"/>
    <property type="project" value="UniProtKB-UniRule"/>
</dbReference>
<protein>
    <recommendedName>
        <fullName evidence="11">SUMO-activating enzyme subunit</fullName>
    </recommendedName>
</protein>
<feature type="domain" description="THIF-type NAD/FAD binding fold" evidence="17">
    <location>
        <begin position="31"/>
        <end position="470"/>
    </location>
</feature>
<feature type="binding site" evidence="13">
    <location>
        <begin position="51"/>
        <end position="56"/>
    </location>
    <ligand>
        <name>ATP</name>
        <dbReference type="ChEBI" id="CHEBI:30616"/>
    </ligand>
</feature>
<name>A0A9D4YY49_CHLVU</name>
<evidence type="ECO:0000256" key="15">
    <source>
        <dbReference type="PROSITE-ProRule" id="PRU10132"/>
    </source>
</evidence>
<dbReference type="Pfam" id="PF14732">
    <property type="entry name" value="UAE_UbL"/>
    <property type="match status" value="1"/>
</dbReference>
<dbReference type="InterPro" id="IPR035985">
    <property type="entry name" value="Ubiquitin-activating_enz"/>
</dbReference>
<keyword evidence="10" id="KW-0539">Nucleus</keyword>
<evidence type="ECO:0000256" key="6">
    <source>
        <dbReference type="ARBA" id="ARBA00022741"/>
    </source>
</evidence>
<keyword evidence="21" id="KW-1185">Reference proteome</keyword>
<dbReference type="InterPro" id="IPR042449">
    <property type="entry name" value="Ub-E1_IAD_1"/>
</dbReference>
<dbReference type="InterPro" id="IPR033127">
    <property type="entry name" value="UBQ-activ_enz_E1_Cys_AS"/>
</dbReference>
<keyword evidence="5 11" id="KW-0479">Metal-binding</keyword>
<accession>A0A9D4YY49</accession>
<evidence type="ECO:0000256" key="3">
    <source>
        <dbReference type="ARBA" id="ARBA00005673"/>
    </source>
</evidence>
<evidence type="ECO:0000256" key="14">
    <source>
        <dbReference type="PIRSR" id="PIRSR039133-3"/>
    </source>
</evidence>
<keyword evidence="8 11" id="KW-0862">Zinc</keyword>
<evidence type="ECO:0000259" key="19">
    <source>
        <dbReference type="Pfam" id="PF14732"/>
    </source>
</evidence>
<feature type="binding site" evidence="13">
    <location>
        <position position="75"/>
    </location>
    <ligand>
        <name>ATP</name>
        <dbReference type="ChEBI" id="CHEBI:30616"/>
    </ligand>
</feature>
<evidence type="ECO:0000256" key="7">
    <source>
        <dbReference type="ARBA" id="ARBA00022786"/>
    </source>
</evidence>
<keyword evidence="4" id="KW-0808">Transferase</keyword>
<dbReference type="Pfam" id="PF10585">
    <property type="entry name" value="UBA_E1_SCCH"/>
    <property type="match status" value="1"/>
</dbReference>
<keyword evidence="6 11" id="KW-0547">Nucleotide-binding</keyword>
<dbReference type="PANTHER" id="PTHR10953:SF5">
    <property type="entry name" value="SUMO-ACTIVATING ENZYME SUBUNIT 2"/>
    <property type="match status" value="1"/>
</dbReference>
<evidence type="ECO:0000259" key="17">
    <source>
        <dbReference type="Pfam" id="PF00899"/>
    </source>
</evidence>
<feature type="active site" description="Glycyl thioester intermediate" evidence="12 15">
    <location>
        <position position="200"/>
    </location>
</feature>
<feature type="binding site" evidence="14">
    <location>
        <position position="185"/>
    </location>
    <ligand>
        <name>Zn(2+)</name>
        <dbReference type="ChEBI" id="CHEBI:29105"/>
    </ligand>
</feature>
<dbReference type="GO" id="GO:0016925">
    <property type="term" value="P:protein sumoylation"/>
    <property type="evidence" value="ECO:0007669"/>
    <property type="project" value="UniProtKB-UniRule"/>
</dbReference>
<dbReference type="FunFam" id="3.40.50.720:FF:000618">
    <property type="entry name" value="SUMO-activating enzyme subunit 2"/>
    <property type="match status" value="1"/>
</dbReference>
<comment type="pathway">
    <text evidence="2 11">Protein modification; protein sumoylation.</text>
</comment>
<evidence type="ECO:0000256" key="5">
    <source>
        <dbReference type="ARBA" id="ARBA00022723"/>
    </source>
</evidence>
<dbReference type="PROSITE" id="PS00865">
    <property type="entry name" value="UBIQUITIN_ACTIVAT_2"/>
    <property type="match status" value="1"/>
</dbReference>
<evidence type="ECO:0000256" key="12">
    <source>
        <dbReference type="PIRSR" id="PIRSR039133-1"/>
    </source>
</evidence>
<evidence type="ECO:0000313" key="20">
    <source>
        <dbReference type="EMBL" id="KAI3432353.1"/>
    </source>
</evidence>
<evidence type="ECO:0000256" key="2">
    <source>
        <dbReference type="ARBA" id="ARBA00004718"/>
    </source>
</evidence>
<dbReference type="SUPFAM" id="SSF69572">
    <property type="entry name" value="Activating enzymes of the ubiquitin-like proteins"/>
    <property type="match status" value="1"/>
</dbReference>
<dbReference type="EMBL" id="SIDB01000005">
    <property type="protein sequence ID" value="KAI3432353.1"/>
    <property type="molecule type" value="Genomic_DNA"/>
</dbReference>
<evidence type="ECO:0000256" key="8">
    <source>
        <dbReference type="ARBA" id="ARBA00022833"/>
    </source>
</evidence>
<evidence type="ECO:0000313" key="21">
    <source>
        <dbReference type="Proteomes" id="UP001055712"/>
    </source>
</evidence>
<dbReference type="GO" id="GO:0016740">
    <property type="term" value="F:transferase activity"/>
    <property type="evidence" value="ECO:0007669"/>
    <property type="project" value="UniProtKB-KW"/>
</dbReference>
<feature type="region of interest" description="Disordered" evidence="16">
    <location>
        <begin position="618"/>
        <end position="647"/>
    </location>
</feature>
<keyword evidence="7 11" id="KW-0833">Ubl conjugation pathway</keyword>
<feature type="binding site" evidence="13">
    <location>
        <position position="99"/>
    </location>
    <ligand>
        <name>ATP</name>
        <dbReference type="ChEBI" id="CHEBI:30616"/>
    </ligand>
</feature>
<evidence type="ECO:0000256" key="16">
    <source>
        <dbReference type="SAM" id="MobiDB-lite"/>
    </source>
</evidence>
<dbReference type="InterPro" id="IPR000594">
    <property type="entry name" value="ThiF_NAD_FAD-bd"/>
</dbReference>
<sequence>MGRDKTLSSGTAPPDTLHTAGSSQDVLAWPWAATGEELKQRVQDVKVLAVGAGGIGCELLKTLVMSGFKHIEVVDLDTIETSNLNRQFLFRKRHVGKSKALVAAEAVKQMRPDIDITAYQGNVNESRFDVDFFRRFDCVLNGLDNLEARRHINRLCLAAEVPLVESGTAGYLGQVSVHIKGRTECFECQPKPTSKTFPVCTLRNTPDKPIHCVVWAKEMLFPLLFGAPEASDLHEAPPAGSGIDAAAVTRNIADDPSCYQRAEGESSTHFAERMFRHLYCTKINELRNMEDLWRSRRPPQALDLDALRMPAYGDGGDQPAAIEAGVPATASSACKELGLSDAHSVWNDQQNAAVFLRAVALFLDGRSHELGSAQFDKDDLLAVELVTAAANLRATCFGISRQSLFETKGMAGNIIHAIATTNAIVSGLIVVEAMKLLARSFASCQTSFLQVSGSKRLVSRMSAPEPSAACMVCSTAQARLVLNANKMSLQQLVDKVLKGRLALIAPSLWCGTFSYEEGEGLEEDEITRNRKLLLLPLAQLPGGGVVHNSILHVDDQEQCFKAQLIITHREDWDDEQHPEGFYLGGDLPPALTEPSVEAAISETASPNEDVVSLTSDDDGVAAEAAARPVAKRKAIEGNTDSSKRPRT</sequence>
<dbReference type="PANTHER" id="PTHR10953">
    <property type="entry name" value="UBIQUITIN-ACTIVATING ENZYME E1"/>
    <property type="match status" value="1"/>
</dbReference>
<dbReference type="GO" id="GO:0019948">
    <property type="term" value="F:SUMO activating enzyme activity"/>
    <property type="evidence" value="ECO:0007669"/>
    <property type="project" value="UniProtKB-UniRule"/>
</dbReference>
<feature type="domain" description="Ubiquitin/SUMO-activating enzyme ubiquitin-like" evidence="19">
    <location>
        <begin position="480"/>
        <end position="572"/>
    </location>
</feature>
<feature type="region of interest" description="Disordered" evidence="16">
    <location>
        <begin position="1"/>
        <end position="21"/>
    </location>
</feature>
<dbReference type="InterPro" id="IPR023318">
    <property type="entry name" value="Ub_act_enz_dom_a_sf"/>
</dbReference>
<dbReference type="InterPro" id="IPR019572">
    <property type="entry name" value="UBA_E1_SCCH"/>
</dbReference>
<evidence type="ECO:0000256" key="10">
    <source>
        <dbReference type="ARBA" id="ARBA00023242"/>
    </source>
</evidence>
<evidence type="ECO:0000256" key="4">
    <source>
        <dbReference type="ARBA" id="ARBA00022679"/>
    </source>
</evidence>
<dbReference type="FunFam" id="3.50.50.80:FF:000002">
    <property type="entry name" value="SUMO-activating enzyme subunit 2"/>
    <property type="match status" value="1"/>
</dbReference>
<dbReference type="InterPro" id="IPR045886">
    <property type="entry name" value="ThiF/MoeB/HesA"/>
</dbReference>
<dbReference type="Proteomes" id="UP001055712">
    <property type="component" value="Unassembled WGS sequence"/>
</dbReference>
<proteinExistence type="inferred from homology"/>
<evidence type="ECO:0000256" key="9">
    <source>
        <dbReference type="ARBA" id="ARBA00022840"/>
    </source>
</evidence>
<dbReference type="Gene3D" id="3.10.290.20">
    <property type="entry name" value="Ubiquitin-like 2 activating enzyme e1b. Chain: B, domain 3"/>
    <property type="match status" value="1"/>
</dbReference>
<keyword evidence="9 11" id="KW-0067">ATP-binding</keyword>
<evidence type="ECO:0000256" key="1">
    <source>
        <dbReference type="ARBA" id="ARBA00004123"/>
    </source>
</evidence>
<evidence type="ECO:0000256" key="13">
    <source>
        <dbReference type="PIRSR" id="PIRSR039133-2"/>
    </source>
</evidence>
<reference evidence="20" key="2">
    <citation type="submission" date="2020-11" db="EMBL/GenBank/DDBJ databases">
        <authorList>
            <person name="Cecchin M."/>
            <person name="Marcolungo L."/>
            <person name="Rossato M."/>
            <person name="Girolomoni L."/>
            <person name="Cosentino E."/>
            <person name="Cuine S."/>
            <person name="Li-Beisson Y."/>
            <person name="Delledonne M."/>
            <person name="Ballottari M."/>
        </authorList>
    </citation>
    <scope>NUCLEOTIDE SEQUENCE</scope>
    <source>
        <strain evidence="20">211/11P</strain>
        <tissue evidence="20">Whole cell</tissue>
    </source>
</reference>
<organism evidence="20 21">
    <name type="scientific">Chlorella vulgaris</name>
    <name type="common">Green alga</name>
    <dbReference type="NCBI Taxonomy" id="3077"/>
    <lineage>
        <taxon>Eukaryota</taxon>
        <taxon>Viridiplantae</taxon>
        <taxon>Chlorophyta</taxon>
        <taxon>core chlorophytes</taxon>
        <taxon>Trebouxiophyceae</taxon>
        <taxon>Chlorellales</taxon>
        <taxon>Chlorellaceae</taxon>
        <taxon>Chlorella clade</taxon>
        <taxon>Chlorella</taxon>
    </lineage>
</organism>
<dbReference type="PIRSF" id="PIRSF039133">
    <property type="entry name" value="SUMO_E1B"/>
    <property type="match status" value="1"/>
</dbReference>
<dbReference type="GO" id="GO:0031510">
    <property type="term" value="C:SUMO activating enzyme complex"/>
    <property type="evidence" value="ECO:0007669"/>
    <property type="project" value="UniProtKB-UniRule"/>
</dbReference>
<dbReference type="Gene3D" id="1.10.10.520">
    <property type="entry name" value="Ubiquitin activating enzymes (Uba3). Chain: B, domain 2"/>
    <property type="match status" value="1"/>
</dbReference>
<gene>
    <name evidence="20" type="ORF">D9Q98_003910</name>
</gene>
<comment type="similarity">
    <text evidence="3 11">Belongs to the ubiquitin-activating E1 family.</text>
</comment>
<dbReference type="Gene3D" id="3.50.50.80">
    <property type="entry name" value="Ubiquitin-activating enzyme E1, inactive adenylation domain, subdomain 1"/>
    <property type="match status" value="1"/>
</dbReference>
<evidence type="ECO:0000256" key="11">
    <source>
        <dbReference type="PIRNR" id="PIRNR039133"/>
    </source>
</evidence>
<dbReference type="GO" id="GO:0046872">
    <property type="term" value="F:metal ion binding"/>
    <property type="evidence" value="ECO:0007669"/>
    <property type="project" value="UniProtKB-KW"/>
</dbReference>
<dbReference type="OrthoDB" id="10255449at2759"/>
<feature type="binding site" evidence="14">
    <location>
        <position position="470"/>
    </location>
    <ligand>
        <name>Zn(2+)</name>
        <dbReference type="ChEBI" id="CHEBI:29105"/>
    </ligand>
</feature>
<comment type="caution">
    <text evidence="20">The sequence shown here is derived from an EMBL/GenBank/DDBJ whole genome shotgun (WGS) entry which is preliminary data.</text>
</comment>
<dbReference type="InterPro" id="IPR030661">
    <property type="entry name" value="Uba2"/>
</dbReference>
<feature type="binding site" evidence="13">
    <location>
        <begin position="83"/>
        <end position="86"/>
    </location>
    <ligand>
        <name>ATP</name>
        <dbReference type="ChEBI" id="CHEBI:30616"/>
    </ligand>
</feature>
<reference evidence="20" key="1">
    <citation type="journal article" date="2019" name="Plant J.">
        <title>Chlorella vulgaris genome assembly and annotation reveals the molecular basis for metabolic acclimation to high light conditions.</title>
        <authorList>
            <person name="Cecchin M."/>
            <person name="Marcolungo L."/>
            <person name="Rossato M."/>
            <person name="Girolomoni L."/>
            <person name="Cosentino E."/>
            <person name="Cuine S."/>
            <person name="Li-Beisson Y."/>
            <person name="Delledonne M."/>
            <person name="Ballottari M."/>
        </authorList>
    </citation>
    <scope>NUCLEOTIDE SEQUENCE</scope>
    <source>
        <strain evidence="20">211/11P</strain>
    </source>
</reference>
<feature type="binding site" evidence="13">
    <location>
        <begin position="144"/>
        <end position="149"/>
    </location>
    <ligand>
        <name>ATP</name>
        <dbReference type="ChEBI" id="CHEBI:30616"/>
    </ligand>
</feature>
<dbReference type="InterPro" id="IPR028077">
    <property type="entry name" value="UAE_UbL_dom"/>
</dbReference>
<dbReference type="GO" id="GO:0005737">
    <property type="term" value="C:cytoplasm"/>
    <property type="evidence" value="ECO:0007669"/>
    <property type="project" value="TreeGrafter"/>
</dbReference>
<dbReference type="AlphaFoldDB" id="A0A9D4YY49"/>
<dbReference type="Pfam" id="PF00899">
    <property type="entry name" value="ThiF"/>
    <property type="match status" value="1"/>
</dbReference>
<comment type="subunit">
    <text evidence="11">Heterodimer.</text>
</comment>